<evidence type="ECO:0000259" key="1">
    <source>
        <dbReference type="PROSITE" id="PS51724"/>
    </source>
</evidence>
<comment type="caution">
    <text evidence="2">The sequence shown here is derived from an EMBL/GenBank/DDBJ whole genome shotgun (WGS) entry which is preliminary data.</text>
</comment>
<dbReference type="GO" id="GO:0042834">
    <property type="term" value="F:peptidoglycan binding"/>
    <property type="evidence" value="ECO:0007669"/>
    <property type="project" value="InterPro"/>
</dbReference>
<dbReference type="InterPro" id="IPR007730">
    <property type="entry name" value="SPOR-like_dom"/>
</dbReference>
<protein>
    <submittedName>
        <fullName evidence="2">SPOR domain-containing protein</fullName>
    </submittedName>
</protein>
<sequence length="167" mass="19409">MDGKKMSKKTNLLLLSILFLIISSCAVRKTGRETEVIKIEPEETPKVDTIKVEKDTLPVTIEDTTKKSTEPEFTFAPQKEEEKKRIFGYRVQIFAFSERERAEAAKEEAQLILDQPVYVEYVPGFDGEYKVRVGDFISRDEAIKYRDYLRRKGYPDAFIVETYITVH</sequence>
<dbReference type="PROSITE" id="PS51724">
    <property type="entry name" value="SPOR"/>
    <property type="match status" value="1"/>
</dbReference>
<dbReference type="Gene3D" id="3.30.70.1070">
    <property type="entry name" value="Sporulation related repeat"/>
    <property type="match status" value="1"/>
</dbReference>
<proteinExistence type="predicted"/>
<dbReference type="Proteomes" id="UP000886381">
    <property type="component" value="Unassembled WGS sequence"/>
</dbReference>
<dbReference type="EMBL" id="DRDR01000168">
    <property type="protein sequence ID" value="HDL60571.1"/>
    <property type="molecule type" value="Genomic_DNA"/>
</dbReference>
<dbReference type="PROSITE" id="PS51257">
    <property type="entry name" value="PROKAR_LIPOPROTEIN"/>
    <property type="match status" value="1"/>
</dbReference>
<name>A0A7V0LVM6_UNCW3</name>
<dbReference type="SUPFAM" id="SSF110997">
    <property type="entry name" value="Sporulation related repeat"/>
    <property type="match status" value="1"/>
</dbReference>
<feature type="domain" description="SPOR" evidence="1">
    <location>
        <begin position="83"/>
        <end position="162"/>
    </location>
</feature>
<reference evidence="2" key="1">
    <citation type="journal article" date="2020" name="mSystems">
        <title>Genome- and Community-Level Interaction Insights into Carbon Utilization and Element Cycling Functions of Hydrothermarchaeota in Hydrothermal Sediment.</title>
        <authorList>
            <person name="Zhou Z."/>
            <person name="Liu Y."/>
            <person name="Xu W."/>
            <person name="Pan J."/>
            <person name="Luo Z.H."/>
            <person name="Li M."/>
        </authorList>
    </citation>
    <scope>NUCLEOTIDE SEQUENCE [LARGE SCALE GENOMIC DNA]</scope>
    <source>
        <strain evidence="2">HyVt-28</strain>
    </source>
</reference>
<accession>A0A7V0LVM6</accession>
<dbReference type="AlphaFoldDB" id="A0A7V0LVM6"/>
<dbReference type="Pfam" id="PF05036">
    <property type="entry name" value="SPOR"/>
    <property type="match status" value="1"/>
</dbReference>
<gene>
    <name evidence="2" type="ORF">ENH14_03845</name>
</gene>
<dbReference type="InterPro" id="IPR036680">
    <property type="entry name" value="SPOR-like_sf"/>
</dbReference>
<organism evidence="2">
    <name type="scientific">candidate division WOR-3 bacterium</name>
    <dbReference type="NCBI Taxonomy" id="2052148"/>
    <lineage>
        <taxon>Bacteria</taxon>
        <taxon>Bacteria division WOR-3</taxon>
    </lineage>
</organism>
<evidence type="ECO:0000313" key="2">
    <source>
        <dbReference type="EMBL" id="HDL60571.1"/>
    </source>
</evidence>